<dbReference type="GeneID" id="66077368"/>
<keyword evidence="3" id="KW-1185">Reference proteome</keyword>
<dbReference type="KEGG" id="more:E1B28_008292"/>
<dbReference type="RefSeq" id="XP_043008361.1">
    <property type="nucleotide sequence ID" value="XM_043153077.1"/>
</dbReference>
<feature type="compositionally biased region" description="Polar residues" evidence="1">
    <location>
        <begin position="7"/>
        <end position="17"/>
    </location>
</feature>
<dbReference type="AlphaFoldDB" id="A0A9P7UT56"/>
<dbReference type="OrthoDB" id="3246254at2759"/>
<comment type="caution">
    <text evidence="2">The sequence shown here is derived from an EMBL/GenBank/DDBJ whole genome shotgun (WGS) entry which is preliminary data.</text>
</comment>
<accession>A0A9P7UT56</accession>
<gene>
    <name evidence="2" type="ORF">E1B28_008292</name>
</gene>
<feature type="compositionally biased region" description="Low complexity" evidence="1">
    <location>
        <begin position="32"/>
        <end position="42"/>
    </location>
</feature>
<dbReference type="Proteomes" id="UP001049176">
    <property type="component" value="Chromosome 5"/>
</dbReference>
<proteinExistence type="predicted"/>
<organism evidence="2 3">
    <name type="scientific">Marasmius oreades</name>
    <name type="common">fairy-ring Marasmius</name>
    <dbReference type="NCBI Taxonomy" id="181124"/>
    <lineage>
        <taxon>Eukaryota</taxon>
        <taxon>Fungi</taxon>
        <taxon>Dikarya</taxon>
        <taxon>Basidiomycota</taxon>
        <taxon>Agaricomycotina</taxon>
        <taxon>Agaricomycetes</taxon>
        <taxon>Agaricomycetidae</taxon>
        <taxon>Agaricales</taxon>
        <taxon>Marasmiineae</taxon>
        <taxon>Marasmiaceae</taxon>
        <taxon>Marasmius</taxon>
    </lineage>
</organism>
<feature type="compositionally biased region" description="Polar residues" evidence="1">
    <location>
        <begin position="60"/>
        <end position="76"/>
    </location>
</feature>
<sequence>KPDVKPSDTQATGTPFTPTRLAGPAPIRSKSSRTAAAGSSSTPPFPSTPAAPGGHLHQPLSVSNSSRNPPTRTVDTNDPELIIEYLALLHGRSLRVIARHSDVEYQDKCPESLNMDQSLHKRIRTLVDSLVYIITTHPSNVAAVAISTTPNTSTTSLVTKVYFTFNQTTDIILQGAKQHLSSLLDYLQGCVDPSTLSSPWAFPTDATSQVITLVHRLHKFGFEAFKAKVKKGVQKSYQDILGAILDKPTKATNWASKYMDVW</sequence>
<evidence type="ECO:0000256" key="1">
    <source>
        <dbReference type="SAM" id="MobiDB-lite"/>
    </source>
</evidence>
<feature type="region of interest" description="Disordered" evidence="1">
    <location>
        <begin position="1"/>
        <end position="76"/>
    </location>
</feature>
<reference evidence="2" key="1">
    <citation type="journal article" date="2021" name="Genome Biol. Evol.">
        <title>The assembled and annotated genome of the fairy-ring fungus Marasmius oreades.</title>
        <authorList>
            <person name="Hiltunen M."/>
            <person name="Ament-Velasquez S.L."/>
            <person name="Johannesson H."/>
        </authorList>
    </citation>
    <scope>NUCLEOTIDE SEQUENCE</scope>
    <source>
        <strain evidence="2">03SP1</strain>
    </source>
</reference>
<dbReference type="EMBL" id="CM032185">
    <property type="protein sequence ID" value="KAG7091891.1"/>
    <property type="molecule type" value="Genomic_DNA"/>
</dbReference>
<name>A0A9P7UT56_9AGAR</name>
<feature type="non-terminal residue" evidence="2">
    <location>
        <position position="1"/>
    </location>
</feature>
<evidence type="ECO:0000313" key="2">
    <source>
        <dbReference type="EMBL" id="KAG7091891.1"/>
    </source>
</evidence>
<evidence type="ECO:0000313" key="3">
    <source>
        <dbReference type="Proteomes" id="UP001049176"/>
    </source>
</evidence>
<protein>
    <submittedName>
        <fullName evidence="2">Uncharacterized protein</fullName>
    </submittedName>
</protein>